<dbReference type="RefSeq" id="WP_095136116.1">
    <property type="nucleotide sequence ID" value="NZ_NIBG01000036.1"/>
</dbReference>
<keyword evidence="2" id="KW-1185">Reference proteome</keyword>
<dbReference type="SUPFAM" id="SSF52540">
    <property type="entry name" value="P-loop containing nucleoside triphosphate hydrolases"/>
    <property type="match status" value="1"/>
</dbReference>
<gene>
    <name evidence="1" type="ORF">CCE28_21045</name>
</gene>
<evidence type="ECO:0000313" key="1">
    <source>
        <dbReference type="EMBL" id="PAB56321.1"/>
    </source>
</evidence>
<accession>A0A267M9S9</accession>
<comment type="caution">
    <text evidence="1">The sequence shown here is derived from an EMBL/GenBank/DDBJ whole genome shotgun (WGS) entry which is preliminary data.</text>
</comment>
<name>A0A267M9S9_9FIRM</name>
<evidence type="ECO:0000313" key="2">
    <source>
        <dbReference type="Proteomes" id="UP000216024"/>
    </source>
</evidence>
<protein>
    <submittedName>
        <fullName evidence="1">Uncharacterized protein</fullName>
    </submittedName>
</protein>
<dbReference type="InterPro" id="IPR027417">
    <property type="entry name" value="P-loop_NTPase"/>
</dbReference>
<dbReference type="OrthoDB" id="9783544at2"/>
<organism evidence="1 2">
    <name type="scientific">Anaeromicrobium sediminis</name>
    <dbReference type="NCBI Taxonomy" id="1478221"/>
    <lineage>
        <taxon>Bacteria</taxon>
        <taxon>Bacillati</taxon>
        <taxon>Bacillota</taxon>
        <taxon>Clostridia</taxon>
        <taxon>Peptostreptococcales</taxon>
        <taxon>Thermotaleaceae</taxon>
        <taxon>Anaeromicrobium</taxon>
    </lineage>
</organism>
<dbReference type="Proteomes" id="UP000216024">
    <property type="component" value="Unassembled WGS sequence"/>
</dbReference>
<dbReference type="AlphaFoldDB" id="A0A267M9S9"/>
<reference evidence="1 2" key="1">
    <citation type="submission" date="2017-06" db="EMBL/GenBank/DDBJ databases">
        <title>Draft genome sequence of anaerobic fermentative bacterium Anaeromicrobium sediminis DY2726D isolated from West Pacific Ocean sediments.</title>
        <authorList>
            <person name="Zeng X."/>
        </authorList>
    </citation>
    <scope>NUCLEOTIDE SEQUENCE [LARGE SCALE GENOMIC DNA]</scope>
    <source>
        <strain evidence="1 2">DY2726D</strain>
    </source>
</reference>
<sequence length="344" mass="38239">MNLLELIHGKYKVISVVGMAKNSGKTVTLNQLIDECMEKQVKVGITSTGRDGEREDLVTSTEKPMIYVDTDTILATSEATLKLCEAKLEILEVTNINTSMGKIVMVKTKSPGYVQVAGPNTNYHIKEVCNKLLAYGADLVIVDGAIDRKSSASPSITEATILATGAVLSRDMNKVIEKTMHQVQLFSLEKIDDNIIYDMAKSAISEKKYIIIDENYDEYRLDIKTALNSGNIIGNHLDEKSRYVIMGGSLVTSTLKQIMKTSTNYKNVTFVVSDPTKIFVDSKDYMYFKKMGIQIKTLDSIIPLAVTINPYAPQGYYFDPKDFLENMKRFLNPVPVIDVVLGGE</sequence>
<proteinExistence type="predicted"/>
<dbReference type="EMBL" id="NIBG01000036">
    <property type="protein sequence ID" value="PAB56321.1"/>
    <property type="molecule type" value="Genomic_DNA"/>
</dbReference>